<dbReference type="GO" id="GO:0004175">
    <property type="term" value="F:endopeptidase activity"/>
    <property type="evidence" value="ECO:0007669"/>
    <property type="project" value="UniProtKB-ARBA"/>
</dbReference>
<feature type="transmembrane region" description="Helical" evidence="1">
    <location>
        <begin position="241"/>
        <end position="262"/>
    </location>
</feature>
<evidence type="ECO:0000259" key="2">
    <source>
        <dbReference type="Pfam" id="PF02517"/>
    </source>
</evidence>
<proteinExistence type="predicted"/>
<feature type="domain" description="CAAX prenyl protease 2/Lysostaphin resistance protein A-like" evidence="2">
    <location>
        <begin position="112"/>
        <end position="222"/>
    </location>
</feature>
<dbReference type="OrthoDB" id="9777755at2"/>
<keyword evidence="4" id="KW-1185">Reference proteome</keyword>
<dbReference type="AlphaFoldDB" id="A0A0M9DI32"/>
<evidence type="ECO:0000313" key="3">
    <source>
        <dbReference type="EMBL" id="KOY81329.1"/>
    </source>
</evidence>
<evidence type="ECO:0000313" key="4">
    <source>
        <dbReference type="Proteomes" id="UP000037977"/>
    </source>
</evidence>
<feature type="transmembrane region" description="Helical" evidence="1">
    <location>
        <begin position="180"/>
        <end position="198"/>
    </location>
</feature>
<dbReference type="PANTHER" id="PTHR35797:SF1">
    <property type="entry name" value="PROTEASE"/>
    <property type="match status" value="1"/>
</dbReference>
<feature type="transmembrane region" description="Helical" evidence="1">
    <location>
        <begin position="34"/>
        <end position="54"/>
    </location>
</feature>
<keyword evidence="1" id="KW-0472">Membrane</keyword>
<dbReference type="GO" id="GO:0080120">
    <property type="term" value="P:CAAX-box protein maturation"/>
    <property type="evidence" value="ECO:0007669"/>
    <property type="project" value="UniProtKB-ARBA"/>
</dbReference>
<dbReference type="Proteomes" id="UP000037977">
    <property type="component" value="Unassembled WGS sequence"/>
</dbReference>
<dbReference type="InterPro" id="IPR042150">
    <property type="entry name" value="MmRce1-like"/>
</dbReference>
<feature type="transmembrane region" description="Helical" evidence="1">
    <location>
        <begin position="74"/>
        <end position="96"/>
    </location>
</feature>
<keyword evidence="1" id="KW-0812">Transmembrane</keyword>
<dbReference type="InterPro" id="IPR003675">
    <property type="entry name" value="Rce1/LyrA-like_dom"/>
</dbReference>
<name>A0A0M9DI32_9BACI</name>
<dbReference type="EMBL" id="LGCI01000010">
    <property type="protein sequence ID" value="KOY81329.1"/>
    <property type="molecule type" value="Genomic_DNA"/>
</dbReference>
<dbReference type="PANTHER" id="PTHR35797">
    <property type="entry name" value="PROTEASE-RELATED"/>
    <property type="match status" value="1"/>
</dbReference>
<dbReference type="RefSeq" id="WP_053996576.1">
    <property type="nucleotide sequence ID" value="NZ_CP065643.1"/>
</dbReference>
<dbReference type="Pfam" id="PF02517">
    <property type="entry name" value="Rce1-like"/>
    <property type="match status" value="1"/>
</dbReference>
<gene>
    <name evidence="3" type="ORF">ADM90_19575</name>
</gene>
<comment type="caution">
    <text evidence="3">The sequence shown here is derived from an EMBL/GenBank/DDBJ whole genome shotgun (WGS) entry which is preliminary data.</text>
</comment>
<feature type="transmembrane region" description="Helical" evidence="1">
    <location>
        <begin position="147"/>
        <end position="168"/>
    </location>
</feature>
<feature type="transmembrane region" description="Helical" evidence="1">
    <location>
        <begin position="5"/>
        <end position="22"/>
    </location>
</feature>
<keyword evidence="1" id="KW-1133">Transmembrane helix</keyword>
<sequence>MKRNVITFTIVVLLCGWLGVWVDKLLPEQPQGDSLGMGIWLISPLFATILLRAFAGDGWRDMGLSLSLKGNVKWYITALLIYPVITSIIVLLGYVFDWMDFSNFDMSTIVSVFVSGLLVQFIKNFFEESVWRGYLTSKLIQLKLNDFWLYVSVGGVWGVWHIPYFLVFLTENDITSVLPVNRWVFMLVGIVTIIFWNVMYTEIYLMTKSIWPLVLMHMTEDALVNPLILEGYLNIVQGKEILVSPTAGIITTFLYLLVGLMLRAKRKKREGRMIVADISLQ</sequence>
<accession>A0A0M9DI32</accession>
<dbReference type="STRING" id="33935.ADM90_19575"/>
<organism evidence="3 4">
    <name type="scientific">Lysinibacillus macroides</name>
    <dbReference type="NCBI Taxonomy" id="33935"/>
    <lineage>
        <taxon>Bacteria</taxon>
        <taxon>Bacillati</taxon>
        <taxon>Bacillota</taxon>
        <taxon>Bacilli</taxon>
        <taxon>Bacillales</taxon>
        <taxon>Bacillaceae</taxon>
        <taxon>Lysinibacillus</taxon>
    </lineage>
</organism>
<dbReference type="PATRIC" id="fig|33935.3.peg.2740"/>
<reference evidence="3 4" key="1">
    <citation type="submission" date="2015-07" db="EMBL/GenBank/DDBJ databases">
        <title>Genome sequencing project for genomic taxonomy and phylogenomics of Bacillus-like bacteria.</title>
        <authorList>
            <person name="Liu B."/>
            <person name="Wang J."/>
            <person name="Zhu Y."/>
            <person name="Liu G."/>
            <person name="Chen Q."/>
            <person name="Chen Z."/>
            <person name="Che J."/>
            <person name="Ge C."/>
            <person name="Shi H."/>
            <person name="Pan Z."/>
            <person name="Liu X."/>
        </authorList>
    </citation>
    <scope>NUCLEOTIDE SEQUENCE [LARGE SCALE GENOMIC DNA]</scope>
    <source>
        <strain evidence="3 4">DSM 54</strain>
    </source>
</reference>
<protein>
    <recommendedName>
        <fullName evidence="2">CAAX prenyl protease 2/Lysostaphin resistance protein A-like domain-containing protein</fullName>
    </recommendedName>
</protein>
<evidence type="ECO:0000256" key="1">
    <source>
        <dbReference type="SAM" id="Phobius"/>
    </source>
</evidence>